<dbReference type="PRINTS" id="PR00702">
    <property type="entry name" value="ACRIFLAVINRP"/>
</dbReference>
<dbReference type="SUPFAM" id="SSF82693">
    <property type="entry name" value="Multidrug efflux transporter AcrB pore domain, PN1, PN2, PC1 and PC2 subdomains"/>
    <property type="match status" value="2"/>
</dbReference>
<protein>
    <submittedName>
        <fullName evidence="3">Heavy metal efflux pump, CzcA family</fullName>
    </submittedName>
</protein>
<proteinExistence type="predicted"/>
<evidence type="ECO:0000313" key="4">
    <source>
        <dbReference type="Proteomes" id="UP000199423"/>
    </source>
</evidence>
<dbReference type="Pfam" id="PF00873">
    <property type="entry name" value="ACR_tran"/>
    <property type="match status" value="1"/>
</dbReference>
<feature type="transmembrane region" description="Helical" evidence="2">
    <location>
        <begin position="472"/>
        <end position="495"/>
    </location>
</feature>
<keyword evidence="2" id="KW-1133">Transmembrane helix</keyword>
<dbReference type="InterPro" id="IPR027463">
    <property type="entry name" value="AcrB_DN_DC_subdom"/>
</dbReference>
<dbReference type="PANTHER" id="PTHR32063">
    <property type="match status" value="1"/>
</dbReference>
<dbReference type="Gene3D" id="3.30.70.1440">
    <property type="entry name" value="Multidrug efflux transporter AcrB pore domain"/>
    <property type="match status" value="1"/>
</dbReference>
<feature type="transmembrane region" description="Helical" evidence="2">
    <location>
        <begin position="858"/>
        <end position="877"/>
    </location>
</feature>
<dbReference type="GO" id="GO:0005886">
    <property type="term" value="C:plasma membrane"/>
    <property type="evidence" value="ECO:0007669"/>
    <property type="project" value="TreeGrafter"/>
</dbReference>
<dbReference type="RefSeq" id="WP_092867832.1">
    <property type="nucleotide sequence ID" value="NZ_FPCH01000002.1"/>
</dbReference>
<organism evidence="3 4">
    <name type="scientific">Hyphomicrobium facile</name>
    <dbReference type="NCBI Taxonomy" id="51670"/>
    <lineage>
        <taxon>Bacteria</taxon>
        <taxon>Pseudomonadati</taxon>
        <taxon>Pseudomonadota</taxon>
        <taxon>Alphaproteobacteria</taxon>
        <taxon>Hyphomicrobiales</taxon>
        <taxon>Hyphomicrobiaceae</taxon>
        <taxon>Hyphomicrobium</taxon>
    </lineage>
</organism>
<feature type="transmembrane region" description="Helical" evidence="2">
    <location>
        <begin position="524"/>
        <end position="546"/>
    </location>
</feature>
<feature type="transmembrane region" description="Helical" evidence="2">
    <location>
        <begin position="959"/>
        <end position="979"/>
    </location>
</feature>
<dbReference type="Gene3D" id="1.20.1640.10">
    <property type="entry name" value="Multidrug efflux transporter AcrB transmembrane domain"/>
    <property type="match status" value="2"/>
</dbReference>
<dbReference type="Proteomes" id="UP000199423">
    <property type="component" value="Unassembled WGS sequence"/>
</dbReference>
<feature type="region of interest" description="Disordered" evidence="1">
    <location>
        <begin position="1027"/>
        <end position="1046"/>
    </location>
</feature>
<feature type="transmembrane region" description="Helical" evidence="2">
    <location>
        <begin position="440"/>
        <end position="460"/>
    </location>
</feature>
<evidence type="ECO:0000256" key="1">
    <source>
        <dbReference type="SAM" id="MobiDB-lite"/>
    </source>
</evidence>
<dbReference type="GO" id="GO:0042910">
    <property type="term" value="F:xenobiotic transmembrane transporter activity"/>
    <property type="evidence" value="ECO:0007669"/>
    <property type="project" value="TreeGrafter"/>
</dbReference>
<sequence length="1046" mass="110226">MNALIRWSIRYRGFVALLSVVWFIAGSILALRAPLDVFPEFVPPQVTIQTETPGLAPEQVEQIVTRPIEAAIVGGPGIDTVRSESIYGLSVVLVTFEEGADATAARQGIAERLTTLNGKLPAGIGPPKLTPLTSSTMDVLKLGLVSDQVDPYTLRDIADWTVKPRLLAVPGIARVTVYGGAIRQVQIQPDLERIAALGLTVTDVMDAASAAIALRGGGIVETSSQRITIATPPPAPDPRTISQAVVTMQNNRPVRLADVATVTIGPAPKIGDATIMGQPGVLITVSGQFGANTLEATKATEAALAELTPALERRGITIYPALHRPASFVVRALQNLETALTLGSALILFVLYAFLRSVRASLISFLAIPLSLLAAVVVLSEFGESLNTMTLGGFALALGVLVDDAIIDIENIARRLRLAGPDADRLNIIEDASIEIRGSMLYGTLAVIFAFFPVLFAGGVQGRFIGPMALTFVIAVLASMLVALTVTPALCALLLTKSEDTKESPLLKSLKAAQRWVLARVQHAWGTTVLLLTASALAAAAAVPFLHSELIPQFREGHFVLQMSMASPGTSTDDVVAVGERVTAALLKLPFVDTVGHQIGRAEAGEDTWSVDKSEFHIELKPVHDKSEEEAQSIIRDTLRGFPEVRSETLTFLGDRISESLSGETAQVVISSLGTDLASLESAAAEIQKAVADVPGVTDLRMPRSAMVPTLSVKLDPAALASYGLSARDALDTIQTAFAGTTVGQTYDGARTVDVVVILSPDNRNRISELNKLMVGNAATRTPLKNVATIEITEGRSNIQHDGGQRRVAVTFNGAKGHSLREIVAEARERVGALQLPKDVYVAFAGQAEAEREGQIRLAGLTAMSTALIIAALTMAFRRRGLAVLVLINLPFCLIGSIAAIVVSGIGMTLGSLVGLITVFGIGARNSVMMLAHVEHVADAEGKGWSPETIRLAASERMAPVFMTALMAALGLVPLALGLGRPGHEIEAPMAITVLGGLTTATLLNLGVLPEALIRFGRLLRISGAAPKPETTDPKLEPAAGTAAAE</sequence>
<dbReference type="Gene3D" id="3.30.70.1320">
    <property type="entry name" value="Multidrug efflux transporter AcrB pore domain like"/>
    <property type="match status" value="1"/>
</dbReference>
<evidence type="ECO:0000313" key="3">
    <source>
        <dbReference type="EMBL" id="SFV34486.1"/>
    </source>
</evidence>
<feature type="transmembrane region" description="Helical" evidence="2">
    <location>
        <begin position="338"/>
        <end position="355"/>
    </location>
</feature>
<dbReference type="AlphaFoldDB" id="A0A1I7NIS5"/>
<dbReference type="OrthoDB" id="9758757at2"/>
<dbReference type="PANTHER" id="PTHR32063:SF4">
    <property type="entry name" value="SLR6043 PROTEIN"/>
    <property type="match status" value="1"/>
</dbReference>
<gene>
    <name evidence="3" type="ORF">SAMN04488557_2339</name>
</gene>
<dbReference type="Gene3D" id="3.30.70.1430">
    <property type="entry name" value="Multidrug efflux transporter AcrB pore domain"/>
    <property type="match status" value="2"/>
</dbReference>
<feature type="transmembrane region" description="Helical" evidence="2">
    <location>
        <begin position="362"/>
        <end position="380"/>
    </location>
</feature>
<dbReference type="SUPFAM" id="SSF82714">
    <property type="entry name" value="Multidrug efflux transporter AcrB TolC docking domain, DN and DC subdomains"/>
    <property type="match status" value="2"/>
</dbReference>
<dbReference type="Gene3D" id="3.30.2090.10">
    <property type="entry name" value="Multidrug efflux transporter AcrB TolC docking domain, DN and DC subdomains"/>
    <property type="match status" value="2"/>
</dbReference>
<dbReference type="EMBL" id="FPCH01000002">
    <property type="protein sequence ID" value="SFV34486.1"/>
    <property type="molecule type" value="Genomic_DNA"/>
</dbReference>
<feature type="transmembrane region" description="Helical" evidence="2">
    <location>
        <begin position="386"/>
        <end position="407"/>
    </location>
</feature>
<feature type="transmembrane region" description="Helical" evidence="2">
    <location>
        <begin position="991"/>
        <end position="1014"/>
    </location>
</feature>
<dbReference type="STRING" id="51670.SAMN04488557_2339"/>
<feature type="transmembrane region" description="Helical" evidence="2">
    <location>
        <begin position="913"/>
        <end position="938"/>
    </location>
</feature>
<accession>A0A1I7NIS5</accession>
<keyword evidence="2" id="KW-0812">Transmembrane</keyword>
<dbReference type="SUPFAM" id="SSF82866">
    <property type="entry name" value="Multidrug efflux transporter AcrB transmembrane domain"/>
    <property type="match status" value="2"/>
</dbReference>
<keyword evidence="2" id="KW-0472">Membrane</keyword>
<name>A0A1I7NIS5_9HYPH</name>
<dbReference type="InterPro" id="IPR001036">
    <property type="entry name" value="Acrflvin-R"/>
</dbReference>
<reference evidence="4" key="1">
    <citation type="submission" date="2016-10" db="EMBL/GenBank/DDBJ databases">
        <authorList>
            <person name="Varghese N."/>
            <person name="Submissions S."/>
        </authorList>
    </citation>
    <scope>NUCLEOTIDE SEQUENCE [LARGE SCALE GENOMIC DNA]</scope>
    <source>
        <strain evidence="4">DSM 1565</strain>
    </source>
</reference>
<evidence type="ECO:0000256" key="2">
    <source>
        <dbReference type="SAM" id="Phobius"/>
    </source>
</evidence>
<keyword evidence="4" id="KW-1185">Reference proteome</keyword>
<feature type="transmembrane region" description="Helical" evidence="2">
    <location>
        <begin position="884"/>
        <end position="907"/>
    </location>
</feature>